<dbReference type="CDD" id="cd09081">
    <property type="entry name" value="CdtB"/>
    <property type="match status" value="1"/>
</dbReference>
<dbReference type="AlphaFoldDB" id="A0A0A8J2Q4"/>
<evidence type="ECO:0000313" key="3">
    <source>
        <dbReference type="EMBL" id="BAQ00466.1"/>
    </source>
</evidence>
<dbReference type="InterPro" id="IPR003539">
    <property type="entry name" value="CD_toxinB"/>
</dbReference>
<sequence>MKKPVFFLLTMIICSYISFACANISDYKVMTWNLQGSSASTESKWNVNVSRLLRGSDGIDILMVQEAGVIPTSAIPTGRHIQPFGVGIPIEEYTWNLGTSSREDIRYIYYSRIDVGARRVNLAIVSRQRADNVYVLRPVTVASRPIIGIGLGNDVFLTTHALASGGPDAAAIVRATHEYFNQFSTRHFSWLLAGDFNRAPARLENDLVTERLNREVTVLAPSEPTQVGGGVLDYGVIVDRAPYSHRIEALRNETTPQLASDHYPVAFLARSC</sequence>
<dbReference type="EMBL" id="AAHVJI010000044">
    <property type="protein sequence ID" value="ECA7543676.1"/>
    <property type="molecule type" value="Genomic_DNA"/>
</dbReference>
<dbReference type="PROSITE" id="PS51257">
    <property type="entry name" value="PROKAR_LIPOPROTEIN"/>
    <property type="match status" value="1"/>
</dbReference>
<proteinExistence type="predicted"/>
<dbReference type="EMBL" id="AB525411">
    <property type="protein sequence ID" value="BAQ00466.1"/>
    <property type="molecule type" value="Genomic_DNA"/>
</dbReference>
<dbReference type="NCBIfam" id="NF011787">
    <property type="entry name" value="PRK15251.1"/>
    <property type="match status" value="1"/>
</dbReference>
<evidence type="ECO:0000259" key="2">
    <source>
        <dbReference type="Pfam" id="PF03372"/>
    </source>
</evidence>
<reference evidence="3" key="1">
    <citation type="submission" date="2009-10" db="EMBL/GenBank/DDBJ databases">
        <title>Cytolethal distending toxin in Salmonella enterica serovars.</title>
        <authorList>
            <person name="Kishima M."/>
            <person name="Uchida I."/>
            <person name="Kubota T."/>
            <person name="Tanaka K."/>
            <person name="Kataoka N."/>
        </authorList>
    </citation>
    <scope>NUCLEOTIDE SEQUENCE</scope>
    <source>
        <strain evidence="3">NIAH11849</strain>
    </source>
</reference>
<feature type="chain" id="PRO_5033218282" evidence="1">
    <location>
        <begin position="23"/>
        <end position="272"/>
    </location>
</feature>
<dbReference type="SUPFAM" id="SSF56219">
    <property type="entry name" value="DNase I-like"/>
    <property type="match status" value="1"/>
</dbReference>
<dbReference type="GO" id="GO:0003824">
    <property type="term" value="F:catalytic activity"/>
    <property type="evidence" value="ECO:0007669"/>
    <property type="project" value="InterPro"/>
</dbReference>
<organism evidence="3">
    <name type="scientific">Salmonella enterica subsp. enterica serovar Strasbourg</name>
    <dbReference type="NCBI Taxonomy" id="682796"/>
    <lineage>
        <taxon>Bacteria</taxon>
        <taxon>Pseudomonadati</taxon>
        <taxon>Pseudomonadota</taxon>
        <taxon>Gammaproteobacteria</taxon>
        <taxon>Enterobacterales</taxon>
        <taxon>Enterobacteriaceae</taxon>
        <taxon>Salmonella</taxon>
    </lineage>
</organism>
<name>A0A0A8J2Q4_SALET</name>
<dbReference type="InterPro" id="IPR005135">
    <property type="entry name" value="Endo/exonuclease/phosphatase"/>
</dbReference>
<dbReference type="Pfam" id="PF03372">
    <property type="entry name" value="Exo_endo_phos"/>
    <property type="match status" value="1"/>
</dbReference>
<reference evidence="4" key="2">
    <citation type="submission" date="2019-01" db="EMBL/GenBank/DDBJ databases">
        <authorList>
            <person name="Ashton P.M."/>
            <person name="Dallman T."/>
            <person name="Nair S."/>
            <person name="De Pinna E."/>
            <person name="Peters T."/>
            <person name="Grant K."/>
        </authorList>
    </citation>
    <scope>NUCLEOTIDE SEQUENCE</scope>
    <source>
        <strain evidence="4">660431</strain>
    </source>
</reference>
<keyword evidence="1" id="KW-0732">Signal</keyword>
<gene>
    <name evidence="3" type="primary">cdtB</name>
    <name evidence="4" type="ORF">EPL59_23075</name>
</gene>
<evidence type="ECO:0000313" key="4">
    <source>
        <dbReference type="EMBL" id="ECA7543676.1"/>
    </source>
</evidence>
<feature type="signal peptide" evidence="1">
    <location>
        <begin position="1"/>
        <end position="22"/>
    </location>
</feature>
<dbReference type="PIRSF" id="PIRSF018539">
    <property type="entry name" value="CDT_B"/>
    <property type="match status" value="1"/>
</dbReference>
<feature type="domain" description="Endonuclease/exonuclease/phosphatase" evidence="2">
    <location>
        <begin position="30"/>
        <end position="262"/>
    </location>
</feature>
<evidence type="ECO:0000256" key="1">
    <source>
        <dbReference type="SAM" id="SignalP"/>
    </source>
</evidence>
<protein>
    <submittedName>
        <fullName evidence="3 4">Cytolethal distending toxin</fullName>
    </submittedName>
</protein>
<dbReference type="InterPro" id="IPR036691">
    <property type="entry name" value="Endo/exonu/phosph_ase_sf"/>
</dbReference>
<dbReference type="Gene3D" id="3.60.10.10">
    <property type="entry name" value="Endonuclease/exonuclease/phosphatase"/>
    <property type="match status" value="1"/>
</dbReference>
<dbReference type="PRINTS" id="PR01388">
    <property type="entry name" value="CDTOXINB"/>
</dbReference>
<accession>A0A0A8J2Q4</accession>